<evidence type="ECO:0008006" key="5">
    <source>
        <dbReference type="Google" id="ProtNLM"/>
    </source>
</evidence>
<dbReference type="GO" id="GO:0008289">
    <property type="term" value="F:lipid binding"/>
    <property type="evidence" value="ECO:0007669"/>
    <property type="project" value="InterPro"/>
</dbReference>
<feature type="non-terminal residue" evidence="3">
    <location>
        <position position="1"/>
    </location>
</feature>
<feature type="signal peptide" evidence="2">
    <location>
        <begin position="1"/>
        <end position="31"/>
    </location>
</feature>
<feature type="chain" id="PRO_5042841016" description="Lipid-binding serum glycoprotein N-terminal domain-containing protein" evidence="2">
    <location>
        <begin position="32"/>
        <end position="360"/>
    </location>
</feature>
<dbReference type="AlphaFoldDB" id="A0AAN5ID52"/>
<dbReference type="PANTHER" id="PTHR10504:SF145">
    <property type="entry name" value="PROTEIN CBG15266"/>
    <property type="match status" value="1"/>
</dbReference>
<dbReference type="GO" id="GO:0005615">
    <property type="term" value="C:extracellular space"/>
    <property type="evidence" value="ECO:0007669"/>
    <property type="project" value="TreeGrafter"/>
</dbReference>
<dbReference type="InterPro" id="IPR032942">
    <property type="entry name" value="BPI/LBP/Plunc"/>
</dbReference>
<name>A0AAN5ID52_9BILA</name>
<dbReference type="Gene3D" id="3.15.20.10">
    <property type="entry name" value="Bactericidal permeability-increasing protein, domain 2"/>
    <property type="match status" value="1"/>
</dbReference>
<keyword evidence="2" id="KW-0732">Signal</keyword>
<keyword evidence="4" id="KW-1185">Reference proteome</keyword>
<proteinExistence type="predicted"/>
<gene>
    <name evidence="3" type="ORF">PMAYCL1PPCAC_29910</name>
</gene>
<dbReference type="Gene3D" id="3.15.10.10">
    <property type="entry name" value="Bactericidal permeability-increasing protein, domain 1"/>
    <property type="match status" value="1"/>
</dbReference>
<dbReference type="InterPro" id="IPR017943">
    <property type="entry name" value="Bactericidal_perm-incr_a/b_dom"/>
</dbReference>
<keyword evidence="1" id="KW-1133">Transmembrane helix</keyword>
<evidence type="ECO:0000313" key="4">
    <source>
        <dbReference type="Proteomes" id="UP001328107"/>
    </source>
</evidence>
<reference evidence="4" key="1">
    <citation type="submission" date="2022-10" db="EMBL/GenBank/DDBJ databases">
        <title>Genome assembly of Pristionchus species.</title>
        <authorList>
            <person name="Yoshida K."/>
            <person name="Sommer R.J."/>
        </authorList>
    </citation>
    <scope>NUCLEOTIDE SEQUENCE [LARGE SCALE GENOMIC DNA]</scope>
    <source>
        <strain evidence="4">RS5460</strain>
    </source>
</reference>
<organism evidence="3 4">
    <name type="scientific">Pristionchus mayeri</name>
    <dbReference type="NCBI Taxonomy" id="1317129"/>
    <lineage>
        <taxon>Eukaryota</taxon>
        <taxon>Metazoa</taxon>
        <taxon>Ecdysozoa</taxon>
        <taxon>Nematoda</taxon>
        <taxon>Chromadorea</taxon>
        <taxon>Rhabditida</taxon>
        <taxon>Rhabditina</taxon>
        <taxon>Diplogasteromorpha</taxon>
        <taxon>Diplogasteroidea</taxon>
        <taxon>Neodiplogasteridae</taxon>
        <taxon>Pristionchus</taxon>
    </lineage>
</organism>
<dbReference type="EMBL" id="BTRK01000006">
    <property type="protein sequence ID" value="GMR59715.1"/>
    <property type="molecule type" value="Genomic_DNA"/>
</dbReference>
<evidence type="ECO:0000256" key="2">
    <source>
        <dbReference type="SAM" id="SignalP"/>
    </source>
</evidence>
<dbReference type="SUPFAM" id="SSF55394">
    <property type="entry name" value="Bactericidal permeability-increasing protein, BPI"/>
    <property type="match status" value="1"/>
</dbReference>
<evidence type="ECO:0000256" key="1">
    <source>
        <dbReference type="SAM" id="Phobius"/>
    </source>
</evidence>
<dbReference type="Proteomes" id="UP001328107">
    <property type="component" value="Unassembled WGS sequence"/>
</dbReference>
<sequence length="360" mass="40340">SIPDSQALVIVIMRRSSPVLLLLLLSSSCLSIDQHATTTLRLNKSFFQLASAKTKSIIDAIVPKIRIPAINVTTESGLTFLTRSINLTHFDFPRTTFSISDDGLTWNTIGGKIEIKMEFVARYQPFPGGPRVTKTGFATISVEDLQTNLNALIKTLNSRPELVTNSCSTSVDKLNVVFDADIIGSVLNIIKDLVIDYVKKFISEHACVLISSLTNQANKFVQKQPEEIRVWKNIYLNYTASKDPVYHDDFIEAQCSLRVAIHDNETKFQILDNYGIDSSVLDTMNVEDFEFIPVSDTPSCHFLSKLLIILRDALIYALAAYGLICIFNYMLTMITTRGVSFVLPSETKVYENEALKTFDR</sequence>
<keyword evidence="1" id="KW-0812">Transmembrane</keyword>
<keyword evidence="1" id="KW-0472">Membrane</keyword>
<protein>
    <recommendedName>
        <fullName evidence="5">Lipid-binding serum glycoprotein N-terminal domain-containing protein</fullName>
    </recommendedName>
</protein>
<comment type="caution">
    <text evidence="3">The sequence shown here is derived from an EMBL/GenBank/DDBJ whole genome shotgun (WGS) entry which is preliminary data.</text>
</comment>
<feature type="transmembrane region" description="Helical" evidence="1">
    <location>
        <begin position="313"/>
        <end position="331"/>
    </location>
</feature>
<accession>A0AAN5ID52</accession>
<evidence type="ECO:0000313" key="3">
    <source>
        <dbReference type="EMBL" id="GMR59715.1"/>
    </source>
</evidence>
<dbReference type="PANTHER" id="PTHR10504">
    <property type="entry name" value="BACTERICIDAL PERMEABILITY-INCREASING BPI PROTEIN-RELATED"/>
    <property type="match status" value="1"/>
</dbReference>